<evidence type="ECO:0000313" key="2">
    <source>
        <dbReference type="EMBL" id="KAB2933600.1"/>
    </source>
</evidence>
<dbReference type="PANTHER" id="PTHR30399">
    <property type="entry name" value="UNCHARACTERIZED PROTEIN YGJP"/>
    <property type="match status" value="1"/>
</dbReference>
<accession>A0A833H2W2</accession>
<dbReference type="PANTHER" id="PTHR30399:SF1">
    <property type="entry name" value="UTP PYROPHOSPHATASE"/>
    <property type="match status" value="1"/>
</dbReference>
<dbReference type="InterPro" id="IPR002725">
    <property type="entry name" value="YgjP-like_metallopeptidase"/>
</dbReference>
<dbReference type="AlphaFoldDB" id="A0A833H2W2"/>
<gene>
    <name evidence="2" type="ORF">F9K24_07070</name>
</gene>
<dbReference type="InterPro" id="IPR053136">
    <property type="entry name" value="UTP_pyrophosphatase-like"/>
</dbReference>
<name>A0A833H2W2_9LEPT</name>
<evidence type="ECO:0000313" key="3">
    <source>
        <dbReference type="Proteomes" id="UP000460298"/>
    </source>
</evidence>
<dbReference type="Proteomes" id="UP000460298">
    <property type="component" value="Unassembled WGS sequence"/>
</dbReference>
<proteinExistence type="predicted"/>
<feature type="domain" description="YgjP-like metallopeptidase" evidence="1">
    <location>
        <begin position="25"/>
        <end position="229"/>
    </location>
</feature>
<evidence type="ECO:0000259" key="1">
    <source>
        <dbReference type="Pfam" id="PF01863"/>
    </source>
</evidence>
<dbReference type="Gene3D" id="3.30.2010.10">
    <property type="entry name" value="Metalloproteases ('zincins'), catalytic domain"/>
    <property type="match status" value="1"/>
</dbReference>
<dbReference type="CDD" id="cd07344">
    <property type="entry name" value="M48_yhfN_like"/>
    <property type="match status" value="1"/>
</dbReference>
<organism evidence="2 3">
    <name type="scientific">Leptonema illini</name>
    <dbReference type="NCBI Taxonomy" id="183"/>
    <lineage>
        <taxon>Bacteria</taxon>
        <taxon>Pseudomonadati</taxon>
        <taxon>Spirochaetota</taxon>
        <taxon>Spirochaetia</taxon>
        <taxon>Leptospirales</taxon>
        <taxon>Leptospiraceae</taxon>
        <taxon>Leptonema</taxon>
    </lineage>
</organism>
<sequence>MSARSDKVPSQSLSHEYRLIRSRRRTLALVVTSDGELQVRAPMRATQEQIRQMLAKHDGWIRRKKAEQASRRPAPVTFAEGETFPVNGQWLPLQFGNTGRASVVAHDDALIVARRLHASPEKIESALILFYKKTTLERMNAHVSELRRQTGLHVSKVGVTMARRRWGSCSSRSSLNFSYRLAMVPDFVQRYLAVHEMAHLRHPNHSPAFWAQVAEWMSEFRLAEKWLKNEGARLPL</sequence>
<dbReference type="EMBL" id="WBUI01000005">
    <property type="protein sequence ID" value="KAB2933600.1"/>
    <property type="molecule type" value="Genomic_DNA"/>
</dbReference>
<protein>
    <submittedName>
        <fullName evidence="2">M48 family metallopeptidase</fullName>
    </submittedName>
</protein>
<reference evidence="2 3" key="1">
    <citation type="submission" date="2019-10" db="EMBL/GenBank/DDBJ databases">
        <title>Extracellular Electron Transfer in a Candidatus Methanoperedens spp. Enrichment Culture.</title>
        <authorList>
            <person name="Berger S."/>
            <person name="Rangel Shaw D."/>
            <person name="Berben T."/>
            <person name="In 'T Zandt M."/>
            <person name="Frank J."/>
            <person name="Reimann J."/>
            <person name="Jetten M.S.M."/>
            <person name="Welte C.U."/>
        </authorList>
    </citation>
    <scope>NUCLEOTIDE SEQUENCE [LARGE SCALE GENOMIC DNA]</scope>
    <source>
        <strain evidence="2">SB12</strain>
    </source>
</reference>
<comment type="caution">
    <text evidence="2">The sequence shown here is derived from an EMBL/GenBank/DDBJ whole genome shotgun (WGS) entry which is preliminary data.</text>
</comment>
<dbReference type="Pfam" id="PF01863">
    <property type="entry name" value="YgjP-like"/>
    <property type="match status" value="1"/>
</dbReference>